<keyword evidence="2 4" id="KW-0547">Nucleotide-binding</keyword>
<dbReference type="PANTHER" id="PTHR23407">
    <property type="entry name" value="ATPASE INHIBITOR/5-FORMYLTETRAHYDROFOLATE CYCLO-LIGASE"/>
    <property type="match status" value="1"/>
</dbReference>
<dbReference type="Pfam" id="PF01812">
    <property type="entry name" value="5-FTHF_cyc-lig"/>
    <property type="match status" value="1"/>
</dbReference>
<evidence type="ECO:0000256" key="5">
    <source>
        <dbReference type="RuleBase" id="RU361279"/>
    </source>
</evidence>
<dbReference type="GO" id="GO:0005524">
    <property type="term" value="F:ATP binding"/>
    <property type="evidence" value="ECO:0007669"/>
    <property type="project" value="UniProtKB-KW"/>
</dbReference>
<keyword evidence="5" id="KW-0460">Magnesium</keyword>
<dbReference type="InterPro" id="IPR024185">
    <property type="entry name" value="FTHF_cligase-like_sf"/>
</dbReference>
<dbReference type="STRING" id="320787.CA2015_1258"/>
<reference evidence="6 7" key="1">
    <citation type="submission" date="2015-07" db="EMBL/GenBank/DDBJ databases">
        <authorList>
            <person name="Kim K.M."/>
        </authorList>
    </citation>
    <scope>NUCLEOTIDE SEQUENCE [LARGE SCALE GENOMIC DNA]</scope>
    <source>
        <strain evidence="6 7">KCTC 12363</strain>
    </source>
</reference>
<keyword evidence="7" id="KW-1185">Reference proteome</keyword>
<keyword evidence="3 4" id="KW-0067">ATP-binding</keyword>
<keyword evidence="5" id="KW-0479">Metal-binding</keyword>
<dbReference type="PIRSF" id="PIRSF006806">
    <property type="entry name" value="FTHF_cligase"/>
    <property type="match status" value="1"/>
</dbReference>
<feature type="binding site" evidence="4">
    <location>
        <position position="53"/>
    </location>
    <ligand>
        <name>substrate</name>
    </ligand>
</feature>
<comment type="cofactor">
    <cofactor evidence="5">
        <name>Mg(2+)</name>
        <dbReference type="ChEBI" id="CHEBI:18420"/>
    </cofactor>
</comment>
<protein>
    <recommendedName>
        <fullName evidence="5">5-formyltetrahydrofolate cyclo-ligase</fullName>
        <ecNumber evidence="5">6.3.3.2</ecNumber>
    </recommendedName>
</protein>
<organism evidence="6 7">
    <name type="scientific">Cyclobacterium amurskyense</name>
    <dbReference type="NCBI Taxonomy" id="320787"/>
    <lineage>
        <taxon>Bacteria</taxon>
        <taxon>Pseudomonadati</taxon>
        <taxon>Bacteroidota</taxon>
        <taxon>Cytophagia</taxon>
        <taxon>Cytophagales</taxon>
        <taxon>Cyclobacteriaceae</taxon>
        <taxon>Cyclobacterium</taxon>
    </lineage>
</organism>
<comment type="catalytic activity">
    <reaction evidence="5">
        <text>(6S)-5-formyl-5,6,7,8-tetrahydrofolate + ATP = (6R)-5,10-methenyltetrahydrofolate + ADP + phosphate</text>
        <dbReference type="Rhea" id="RHEA:10488"/>
        <dbReference type="ChEBI" id="CHEBI:30616"/>
        <dbReference type="ChEBI" id="CHEBI:43474"/>
        <dbReference type="ChEBI" id="CHEBI:57455"/>
        <dbReference type="ChEBI" id="CHEBI:57457"/>
        <dbReference type="ChEBI" id="CHEBI:456216"/>
        <dbReference type="EC" id="6.3.3.2"/>
    </reaction>
</comment>
<gene>
    <name evidence="6" type="ORF">CA2015_1258</name>
</gene>
<dbReference type="GO" id="GO:0009396">
    <property type="term" value="P:folic acid-containing compound biosynthetic process"/>
    <property type="evidence" value="ECO:0007669"/>
    <property type="project" value="TreeGrafter"/>
</dbReference>
<dbReference type="KEGG" id="camu:CA2015_1258"/>
<dbReference type="PATRIC" id="fig|320787.5.peg.1388"/>
<evidence type="ECO:0000256" key="4">
    <source>
        <dbReference type="PIRSR" id="PIRSR006806-1"/>
    </source>
</evidence>
<dbReference type="GO" id="GO:0030272">
    <property type="term" value="F:5-formyltetrahydrofolate cyclo-ligase activity"/>
    <property type="evidence" value="ECO:0007669"/>
    <property type="project" value="UniProtKB-EC"/>
</dbReference>
<dbReference type="Gene3D" id="3.40.50.10420">
    <property type="entry name" value="NagB/RpiA/CoA transferase-like"/>
    <property type="match status" value="1"/>
</dbReference>
<dbReference type="EC" id="6.3.3.2" evidence="5"/>
<sequence length="186" mass="21277">MLRKRLRNERKEIGAEERARRSESIALNCLKFLKDFPKVQHIHVFLPIKRLCEINTVPLLRRLFKLEYRVYSSVTLHGSRKMAIVKLTADTVYETDKLGIPVPKSPEFVTDAKLIDLVFVPLLGVDTLGNRLGYGQGFYDTFFKELDSNVLKIGLSFEAPMPEEIPHETHDVPLDACIHPDGSILF</sequence>
<dbReference type="PANTHER" id="PTHR23407:SF1">
    <property type="entry name" value="5-FORMYLTETRAHYDROFOLATE CYCLO-LIGASE"/>
    <property type="match status" value="1"/>
</dbReference>
<dbReference type="InterPro" id="IPR002698">
    <property type="entry name" value="FTHF_cligase"/>
</dbReference>
<proteinExistence type="inferred from homology"/>
<name>A0A0H4P8B2_9BACT</name>
<dbReference type="EMBL" id="CP012040">
    <property type="protein sequence ID" value="AKP50706.1"/>
    <property type="molecule type" value="Genomic_DNA"/>
</dbReference>
<evidence type="ECO:0000256" key="2">
    <source>
        <dbReference type="ARBA" id="ARBA00022741"/>
    </source>
</evidence>
<keyword evidence="6" id="KW-0436">Ligase</keyword>
<dbReference type="SUPFAM" id="SSF100950">
    <property type="entry name" value="NagB/RpiA/CoA transferase-like"/>
    <property type="match status" value="1"/>
</dbReference>
<evidence type="ECO:0000256" key="3">
    <source>
        <dbReference type="ARBA" id="ARBA00022840"/>
    </source>
</evidence>
<evidence type="ECO:0000256" key="1">
    <source>
        <dbReference type="ARBA" id="ARBA00010638"/>
    </source>
</evidence>
<evidence type="ECO:0000313" key="6">
    <source>
        <dbReference type="EMBL" id="AKP50706.1"/>
    </source>
</evidence>
<comment type="similarity">
    <text evidence="1 5">Belongs to the 5-formyltetrahydrofolate cyclo-ligase family.</text>
</comment>
<feature type="binding site" evidence="4">
    <location>
        <begin position="131"/>
        <end position="139"/>
    </location>
    <ligand>
        <name>ATP</name>
        <dbReference type="ChEBI" id="CHEBI:30616"/>
    </ligand>
</feature>
<dbReference type="NCBIfam" id="TIGR02727">
    <property type="entry name" value="MTHFS_bact"/>
    <property type="match status" value="1"/>
</dbReference>
<dbReference type="GO" id="GO:0035999">
    <property type="term" value="P:tetrahydrofolate interconversion"/>
    <property type="evidence" value="ECO:0007669"/>
    <property type="project" value="TreeGrafter"/>
</dbReference>
<accession>A0A0H4P8B2</accession>
<dbReference type="Proteomes" id="UP000036520">
    <property type="component" value="Chromosome"/>
</dbReference>
<dbReference type="InterPro" id="IPR037171">
    <property type="entry name" value="NagB/RpiA_transferase-like"/>
</dbReference>
<dbReference type="GO" id="GO:0046872">
    <property type="term" value="F:metal ion binding"/>
    <property type="evidence" value="ECO:0007669"/>
    <property type="project" value="UniProtKB-KW"/>
</dbReference>
<dbReference type="AlphaFoldDB" id="A0A0H4P8B2"/>
<feature type="binding site" evidence="4">
    <location>
        <position position="46"/>
    </location>
    <ligand>
        <name>substrate</name>
    </ligand>
</feature>
<evidence type="ECO:0000313" key="7">
    <source>
        <dbReference type="Proteomes" id="UP000036520"/>
    </source>
</evidence>